<dbReference type="RefSeq" id="WP_378016957.1">
    <property type="nucleotide sequence ID" value="NZ_JBHSKT010000004.1"/>
</dbReference>
<dbReference type="InterPro" id="IPR052519">
    <property type="entry name" value="Euk-type_GlcNAc_Kinase"/>
</dbReference>
<keyword evidence="2" id="KW-1185">Reference proteome</keyword>
<name>A0ABW0EDA9_9BACT</name>
<comment type="caution">
    <text evidence="1">The sequence shown here is derived from an EMBL/GenBank/DDBJ whole genome shotgun (WGS) entry which is preliminary data.</text>
</comment>
<dbReference type="PANTHER" id="PTHR43190">
    <property type="entry name" value="N-ACETYL-D-GLUCOSAMINE KINASE"/>
    <property type="match status" value="1"/>
</dbReference>
<dbReference type="SUPFAM" id="SSF53067">
    <property type="entry name" value="Actin-like ATPase domain"/>
    <property type="match status" value="2"/>
</dbReference>
<dbReference type="Gene3D" id="3.30.420.40">
    <property type="match status" value="2"/>
</dbReference>
<proteinExistence type="predicted"/>
<dbReference type="InterPro" id="IPR043129">
    <property type="entry name" value="ATPase_NBD"/>
</dbReference>
<dbReference type="Gene3D" id="1.10.720.160">
    <property type="match status" value="1"/>
</dbReference>
<accession>A0ABW0EDA9</accession>
<dbReference type="EMBL" id="JBHSKT010000004">
    <property type="protein sequence ID" value="MFC5270590.1"/>
    <property type="molecule type" value="Genomic_DNA"/>
</dbReference>
<keyword evidence="1" id="KW-0418">Kinase</keyword>
<organism evidence="1 2">
    <name type="scientific">Adhaeribacter terreus</name>
    <dbReference type="NCBI Taxonomy" id="529703"/>
    <lineage>
        <taxon>Bacteria</taxon>
        <taxon>Pseudomonadati</taxon>
        <taxon>Bacteroidota</taxon>
        <taxon>Cytophagia</taxon>
        <taxon>Cytophagales</taxon>
        <taxon>Hymenobacteraceae</taxon>
        <taxon>Adhaeribacter</taxon>
    </lineage>
</organism>
<evidence type="ECO:0000313" key="2">
    <source>
        <dbReference type="Proteomes" id="UP001596161"/>
    </source>
</evidence>
<gene>
    <name evidence="1" type="ORF">ACFPIB_08230</name>
</gene>
<evidence type="ECO:0000313" key="1">
    <source>
        <dbReference type="EMBL" id="MFC5270590.1"/>
    </source>
</evidence>
<keyword evidence="1" id="KW-0808">Transferase</keyword>
<protein>
    <submittedName>
        <fullName evidence="1">N-acetylglucosamine kinase</fullName>
    </submittedName>
</protein>
<dbReference type="Proteomes" id="UP001596161">
    <property type="component" value="Unassembled WGS sequence"/>
</dbReference>
<dbReference type="CDD" id="cd24079">
    <property type="entry name" value="ASKHA_NBD_PG1100-like"/>
    <property type="match status" value="1"/>
</dbReference>
<reference evidence="2" key="1">
    <citation type="journal article" date="2019" name="Int. J. Syst. Evol. Microbiol.">
        <title>The Global Catalogue of Microorganisms (GCM) 10K type strain sequencing project: providing services to taxonomists for standard genome sequencing and annotation.</title>
        <authorList>
            <consortium name="The Broad Institute Genomics Platform"/>
            <consortium name="The Broad Institute Genome Sequencing Center for Infectious Disease"/>
            <person name="Wu L."/>
            <person name="Ma J."/>
        </authorList>
    </citation>
    <scope>NUCLEOTIDE SEQUENCE [LARGE SCALE GENOMIC DNA]</scope>
    <source>
        <strain evidence="2">KACC 12602</strain>
    </source>
</reference>
<dbReference type="PANTHER" id="PTHR43190:SF3">
    <property type="entry name" value="N-ACETYL-D-GLUCOSAMINE KINASE"/>
    <property type="match status" value="1"/>
</dbReference>
<sequence length="278" mass="30968">MKLIADSGATKTDWCLLDDNGAETIFKTQGISPHYQTSEEITATVKTELLPQLKDLVPAELFFYGTGCSSYKSKAIVLRGLQAVFPDTKIEVDHDLIAAARALCGREEGIACILGTGSNSCHFKDGKIAYNVPNLGFILGDEGSGGYLGKRLIQAFLNLELPTELHEKVKATYNLTHDDIIHTVYTKPFPNRFLATFTKFLGENRQHPFLAKLIHTGLNDFFVKNIIRYKDHQTLPVHFLGSIAYHFNTELKEIAASHNITIGRIIKTPMEGLIEYHS</sequence>
<dbReference type="GO" id="GO:0016301">
    <property type="term" value="F:kinase activity"/>
    <property type="evidence" value="ECO:0007669"/>
    <property type="project" value="UniProtKB-KW"/>
</dbReference>